<dbReference type="SUPFAM" id="SSF47616">
    <property type="entry name" value="GST C-terminal domain-like"/>
    <property type="match status" value="1"/>
</dbReference>
<comment type="similarity">
    <text evidence="1">Belongs to the GST superfamily. Phi family.</text>
</comment>
<dbReference type="SFLD" id="SFLDS00019">
    <property type="entry name" value="Glutathione_Transferase_(cytos"/>
    <property type="match status" value="1"/>
</dbReference>
<dbReference type="FunFam" id="1.20.1050.10:FF:000004">
    <property type="entry name" value="Glutathione S-transferase F2"/>
    <property type="match status" value="1"/>
</dbReference>
<dbReference type="SUPFAM" id="SSF52833">
    <property type="entry name" value="Thioredoxin-like"/>
    <property type="match status" value="1"/>
</dbReference>
<dbReference type="GO" id="GO:0009635">
    <property type="term" value="P:response to herbicide"/>
    <property type="evidence" value="ECO:0007669"/>
    <property type="project" value="UniProtKB-ARBA"/>
</dbReference>
<dbReference type="Gene3D" id="3.40.30.10">
    <property type="entry name" value="Glutaredoxin"/>
    <property type="match status" value="1"/>
</dbReference>
<reference evidence="7" key="2">
    <citation type="submission" date="2023-06" db="EMBL/GenBank/DDBJ databases">
        <authorList>
            <person name="Ma L."/>
            <person name="Liu K.-W."/>
            <person name="Li Z."/>
            <person name="Hsiao Y.-Y."/>
            <person name="Qi Y."/>
            <person name="Fu T."/>
            <person name="Tang G."/>
            <person name="Zhang D."/>
            <person name="Sun W.-H."/>
            <person name="Liu D.-K."/>
            <person name="Li Y."/>
            <person name="Chen G.-Z."/>
            <person name="Liu X.-D."/>
            <person name="Liao X.-Y."/>
            <person name="Jiang Y.-T."/>
            <person name="Yu X."/>
            <person name="Hao Y."/>
            <person name="Huang J."/>
            <person name="Zhao X.-W."/>
            <person name="Ke S."/>
            <person name="Chen Y.-Y."/>
            <person name="Wu W.-L."/>
            <person name="Hsu J.-L."/>
            <person name="Lin Y.-F."/>
            <person name="Huang M.-D."/>
            <person name="Li C.-Y."/>
            <person name="Huang L."/>
            <person name="Wang Z.-W."/>
            <person name="Zhao X."/>
            <person name="Zhong W.-Y."/>
            <person name="Peng D.-H."/>
            <person name="Ahmad S."/>
            <person name="Lan S."/>
            <person name="Zhang J.-S."/>
            <person name="Tsai W.-C."/>
            <person name="Van De Peer Y."/>
            <person name="Liu Z.-J."/>
        </authorList>
    </citation>
    <scope>NUCLEOTIDE SEQUENCE</scope>
    <source>
        <strain evidence="7">CP</strain>
        <tissue evidence="7">Leaves</tissue>
    </source>
</reference>
<evidence type="ECO:0000256" key="2">
    <source>
        <dbReference type="ARBA" id="ARBA00012452"/>
    </source>
</evidence>
<evidence type="ECO:0000256" key="1">
    <source>
        <dbReference type="ARBA" id="ARBA00010128"/>
    </source>
</evidence>
<dbReference type="AlphaFoldDB" id="A0AAV9D4W1"/>
<dbReference type="InterPro" id="IPR010987">
    <property type="entry name" value="Glutathione-S-Trfase_C-like"/>
</dbReference>
<protein>
    <recommendedName>
        <fullName evidence="2">glutathione transferase</fullName>
        <ecNumber evidence="2">2.5.1.18</ecNumber>
    </recommendedName>
</protein>
<dbReference type="Pfam" id="PF00043">
    <property type="entry name" value="GST_C"/>
    <property type="match status" value="1"/>
</dbReference>
<dbReference type="GO" id="GO:0005737">
    <property type="term" value="C:cytoplasm"/>
    <property type="evidence" value="ECO:0007669"/>
    <property type="project" value="TreeGrafter"/>
</dbReference>
<dbReference type="SFLD" id="SFLDG00358">
    <property type="entry name" value="Main_(cytGST)"/>
    <property type="match status" value="1"/>
</dbReference>
<comment type="catalytic activity">
    <reaction evidence="4">
        <text>RX + glutathione = an S-substituted glutathione + a halide anion + H(+)</text>
        <dbReference type="Rhea" id="RHEA:16437"/>
        <dbReference type="ChEBI" id="CHEBI:15378"/>
        <dbReference type="ChEBI" id="CHEBI:16042"/>
        <dbReference type="ChEBI" id="CHEBI:17792"/>
        <dbReference type="ChEBI" id="CHEBI:57925"/>
        <dbReference type="ChEBI" id="CHEBI:90779"/>
        <dbReference type="EC" id="2.5.1.18"/>
    </reaction>
</comment>
<dbReference type="PROSITE" id="PS50405">
    <property type="entry name" value="GST_CTER"/>
    <property type="match status" value="1"/>
</dbReference>
<dbReference type="InterPro" id="IPR004045">
    <property type="entry name" value="Glutathione_S-Trfase_N"/>
</dbReference>
<dbReference type="InterPro" id="IPR036249">
    <property type="entry name" value="Thioredoxin-like_sf"/>
</dbReference>
<dbReference type="InterPro" id="IPR036282">
    <property type="entry name" value="Glutathione-S-Trfase_C_sf"/>
</dbReference>
<accession>A0AAV9D4W1</accession>
<dbReference type="EMBL" id="JAUJYO010000015">
    <property type="protein sequence ID" value="KAK1295976.1"/>
    <property type="molecule type" value="Genomic_DNA"/>
</dbReference>
<dbReference type="GO" id="GO:0043295">
    <property type="term" value="F:glutathione binding"/>
    <property type="evidence" value="ECO:0007669"/>
    <property type="project" value="TreeGrafter"/>
</dbReference>
<dbReference type="Proteomes" id="UP001180020">
    <property type="component" value="Unassembled WGS sequence"/>
</dbReference>
<dbReference type="Pfam" id="PF02798">
    <property type="entry name" value="GST_N"/>
    <property type="match status" value="1"/>
</dbReference>
<dbReference type="EC" id="2.5.1.18" evidence="2"/>
<dbReference type="FunFam" id="3.40.30.10:FF:000016">
    <property type="entry name" value="Glutathione S-transferase F2"/>
    <property type="match status" value="1"/>
</dbReference>
<dbReference type="InterPro" id="IPR034347">
    <property type="entry name" value="GST_Phi_C"/>
</dbReference>
<name>A0AAV9D4W1_ACOCL</name>
<keyword evidence="3" id="KW-0808">Transferase</keyword>
<dbReference type="PROSITE" id="PS50404">
    <property type="entry name" value="GST_NTER"/>
    <property type="match status" value="1"/>
</dbReference>
<evidence type="ECO:0000256" key="4">
    <source>
        <dbReference type="ARBA" id="ARBA00047960"/>
    </source>
</evidence>
<feature type="domain" description="GST C-terminal" evidence="6">
    <location>
        <begin position="95"/>
        <end position="223"/>
    </location>
</feature>
<reference evidence="7" key="1">
    <citation type="journal article" date="2023" name="Nat. Commun.">
        <title>Diploid and tetraploid genomes of Acorus and the evolution of monocots.</title>
        <authorList>
            <person name="Ma L."/>
            <person name="Liu K.W."/>
            <person name="Li Z."/>
            <person name="Hsiao Y.Y."/>
            <person name="Qi Y."/>
            <person name="Fu T."/>
            <person name="Tang G.D."/>
            <person name="Zhang D."/>
            <person name="Sun W.H."/>
            <person name="Liu D.K."/>
            <person name="Li Y."/>
            <person name="Chen G.Z."/>
            <person name="Liu X.D."/>
            <person name="Liao X.Y."/>
            <person name="Jiang Y.T."/>
            <person name="Yu X."/>
            <person name="Hao Y."/>
            <person name="Huang J."/>
            <person name="Zhao X.W."/>
            <person name="Ke S."/>
            <person name="Chen Y.Y."/>
            <person name="Wu W.L."/>
            <person name="Hsu J.L."/>
            <person name="Lin Y.F."/>
            <person name="Huang M.D."/>
            <person name="Li C.Y."/>
            <person name="Huang L."/>
            <person name="Wang Z.W."/>
            <person name="Zhao X."/>
            <person name="Zhong W.Y."/>
            <person name="Peng D.H."/>
            <person name="Ahmad S."/>
            <person name="Lan S."/>
            <person name="Zhang J.S."/>
            <person name="Tsai W.C."/>
            <person name="Van de Peer Y."/>
            <person name="Liu Z.J."/>
        </authorList>
    </citation>
    <scope>NUCLEOTIDE SEQUENCE</scope>
    <source>
        <strain evidence="7">CP</strain>
    </source>
</reference>
<evidence type="ECO:0000313" key="7">
    <source>
        <dbReference type="EMBL" id="KAK1295976.1"/>
    </source>
</evidence>
<evidence type="ECO:0000259" key="5">
    <source>
        <dbReference type="PROSITE" id="PS50404"/>
    </source>
</evidence>
<evidence type="ECO:0000256" key="3">
    <source>
        <dbReference type="ARBA" id="ARBA00022679"/>
    </source>
</evidence>
<evidence type="ECO:0000313" key="8">
    <source>
        <dbReference type="Proteomes" id="UP001180020"/>
    </source>
</evidence>
<feature type="domain" description="GST N-terminal" evidence="5">
    <location>
        <begin position="5"/>
        <end position="87"/>
    </location>
</feature>
<dbReference type="InterPro" id="IPR040079">
    <property type="entry name" value="Glutathione_S-Trfase"/>
</dbReference>
<dbReference type="InterPro" id="IPR004046">
    <property type="entry name" value="GST_C"/>
</dbReference>
<dbReference type="GO" id="GO:0006749">
    <property type="term" value="P:glutathione metabolic process"/>
    <property type="evidence" value="ECO:0007669"/>
    <property type="project" value="TreeGrafter"/>
</dbReference>
<dbReference type="Gene3D" id="1.20.1050.10">
    <property type="match status" value="1"/>
</dbReference>
<evidence type="ECO:0000259" key="6">
    <source>
        <dbReference type="PROSITE" id="PS50405"/>
    </source>
</evidence>
<proteinExistence type="inferred from homology"/>
<dbReference type="PANTHER" id="PTHR43900">
    <property type="entry name" value="GLUTATHIONE S-TRANSFERASE RHO"/>
    <property type="match status" value="1"/>
</dbReference>
<keyword evidence="8" id="KW-1185">Reference proteome</keyword>
<dbReference type="GO" id="GO:0004364">
    <property type="term" value="F:glutathione transferase activity"/>
    <property type="evidence" value="ECO:0007669"/>
    <property type="project" value="UniProtKB-EC"/>
</dbReference>
<sequence>MAAAASVKVYGSPSAAEVSRVLACLFEKDIEFQLIRFDRFKGQLKMPEFLRLQQPLGQVTIVEDEDKALCESRSICRYISEKYVDQGNKKLYGNGALERALIEQWLQAEQKTFDPPSSALVFHLAFAPALNVRQDLDLVDQSEKTLLKVLDVYDKRLGESEYLAGEDFTLADLSHLPNAHHIVHSTDKRGLIMSKKNVSRWWEAISNRPSWKRVIELRNKPPPKLG</sequence>
<organism evidence="7 8">
    <name type="scientific">Acorus calamus</name>
    <name type="common">Sweet flag</name>
    <dbReference type="NCBI Taxonomy" id="4465"/>
    <lineage>
        <taxon>Eukaryota</taxon>
        <taxon>Viridiplantae</taxon>
        <taxon>Streptophyta</taxon>
        <taxon>Embryophyta</taxon>
        <taxon>Tracheophyta</taxon>
        <taxon>Spermatophyta</taxon>
        <taxon>Magnoliopsida</taxon>
        <taxon>Liliopsida</taxon>
        <taxon>Acoraceae</taxon>
        <taxon>Acorus</taxon>
    </lineage>
</organism>
<comment type="caution">
    <text evidence="7">The sequence shown here is derived from an EMBL/GenBank/DDBJ whole genome shotgun (WGS) entry which is preliminary data.</text>
</comment>
<gene>
    <name evidence="7" type="primary">GSTF11</name>
    <name evidence="7" type="ORF">QJS10_CPB15g00334</name>
</gene>
<dbReference type="PANTHER" id="PTHR43900:SF96">
    <property type="entry name" value="GLUTATHIONE TRANSFERASE"/>
    <property type="match status" value="1"/>
</dbReference>
<dbReference type="CDD" id="cd03187">
    <property type="entry name" value="GST_C_Phi"/>
    <property type="match status" value="1"/>
</dbReference>